<comment type="catalytic activity">
    <reaction evidence="10">
        <text>L-ornithine + H(+) = putrescine + CO2</text>
        <dbReference type="Rhea" id="RHEA:22964"/>
        <dbReference type="ChEBI" id="CHEBI:15378"/>
        <dbReference type="ChEBI" id="CHEBI:16526"/>
        <dbReference type="ChEBI" id="CHEBI:46911"/>
        <dbReference type="ChEBI" id="CHEBI:326268"/>
        <dbReference type="EC" id="4.1.1.17"/>
    </reaction>
</comment>
<protein>
    <recommendedName>
        <fullName evidence="7">ornithine decarboxylase</fullName>
        <ecNumber evidence="7">4.1.1.17</ecNumber>
    </recommendedName>
</protein>
<gene>
    <name evidence="15" type="ORF">Mgra_00007955</name>
</gene>
<dbReference type="SUPFAM" id="SSF51419">
    <property type="entry name" value="PLP-binding barrel"/>
    <property type="match status" value="1"/>
</dbReference>
<dbReference type="AlphaFoldDB" id="A0A8S9ZHD4"/>
<evidence type="ECO:0000256" key="1">
    <source>
        <dbReference type="ARBA" id="ARBA00001933"/>
    </source>
</evidence>
<feature type="domain" description="Orn/DAP/Arg decarboxylase 2 C-terminal" evidence="13">
    <location>
        <begin position="311"/>
        <end position="408"/>
    </location>
</feature>
<evidence type="ECO:0000256" key="8">
    <source>
        <dbReference type="ARBA" id="ARBA00037173"/>
    </source>
</evidence>
<organism evidence="15 16">
    <name type="scientific">Meloidogyne graminicola</name>
    <dbReference type="NCBI Taxonomy" id="189291"/>
    <lineage>
        <taxon>Eukaryota</taxon>
        <taxon>Metazoa</taxon>
        <taxon>Ecdysozoa</taxon>
        <taxon>Nematoda</taxon>
        <taxon>Chromadorea</taxon>
        <taxon>Rhabditida</taxon>
        <taxon>Tylenchina</taxon>
        <taxon>Tylenchomorpha</taxon>
        <taxon>Tylenchoidea</taxon>
        <taxon>Meloidogynidae</taxon>
        <taxon>Meloidogyninae</taxon>
        <taxon>Meloidogyne</taxon>
    </lineage>
</organism>
<evidence type="ECO:0000256" key="9">
    <source>
        <dbReference type="ARBA" id="ARBA00046672"/>
    </source>
</evidence>
<keyword evidence="5" id="KW-0456">Lyase</keyword>
<dbReference type="Proteomes" id="UP000605970">
    <property type="component" value="Unassembled WGS sequence"/>
</dbReference>
<comment type="function">
    <text evidence="8">Catalyzes the first and rate-limiting step of polyamine biosynthesis that converts ornithine into putrescine, which is the precursor for the polyamines, spermidine and spermine. Polyamines are essential for cell proliferation and are implicated in cellular processes, ranging from DNA replication to apoptosis.</text>
</comment>
<comment type="caution">
    <text evidence="15">The sequence shown here is derived from an EMBL/GenBank/DDBJ whole genome shotgun (WGS) entry which is preliminary data.</text>
</comment>
<feature type="active site" description="Proton donor" evidence="11">
    <location>
        <position position="381"/>
    </location>
</feature>
<dbReference type="CDD" id="cd00622">
    <property type="entry name" value="PLPDE_III_ODC"/>
    <property type="match status" value="1"/>
</dbReference>
<dbReference type="InterPro" id="IPR029066">
    <property type="entry name" value="PLP-binding_barrel"/>
</dbReference>
<dbReference type="InterPro" id="IPR022657">
    <property type="entry name" value="De-COase2_CS"/>
</dbReference>
<comment type="similarity">
    <text evidence="2 12">Belongs to the Orn/Lys/Arg decarboxylase class-II family.</text>
</comment>
<proteinExistence type="inferred from homology"/>
<dbReference type="GO" id="GO:0004586">
    <property type="term" value="F:ornithine decarboxylase activity"/>
    <property type="evidence" value="ECO:0007669"/>
    <property type="project" value="UniProtKB-EC"/>
</dbReference>
<reference evidence="15" key="1">
    <citation type="journal article" date="2020" name="Ecol. Evol.">
        <title>Genome structure and content of the rice root-knot nematode (Meloidogyne graminicola).</title>
        <authorList>
            <person name="Phan N.T."/>
            <person name="Danchin E.G.J."/>
            <person name="Klopp C."/>
            <person name="Perfus-Barbeoch L."/>
            <person name="Kozlowski D.K."/>
            <person name="Koutsovoulos G.D."/>
            <person name="Lopez-Roques C."/>
            <person name="Bouchez O."/>
            <person name="Zahm M."/>
            <person name="Besnard G."/>
            <person name="Bellafiore S."/>
        </authorList>
    </citation>
    <scope>NUCLEOTIDE SEQUENCE</scope>
    <source>
        <strain evidence="15">VN-18</strain>
    </source>
</reference>
<dbReference type="InterPro" id="IPR022644">
    <property type="entry name" value="De-COase2_N"/>
</dbReference>
<dbReference type="PRINTS" id="PR01179">
    <property type="entry name" value="ODADCRBXLASE"/>
</dbReference>
<dbReference type="GO" id="GO:0005737">
    <property type="term" value="C:cytoplasm"/>
    <property type="evidence" value="ECO:0007669"/>
    <property type="project" value="TreeGrafter"/>
</dbReference>
<dbReference type="FunFam" id="3.20.20.10:FF:000005">
    <property type="entry name" value="Ornithine decarboxylase"/>
    <property type="match status" value="1"/>
</dbReference>
<sequence length="475" mass="53659">MIMNNAFEPVNYEIMAGKEIAIFEHLLHENGGEMASLAICRRLTMEMDAKGIDDAFSLYNLDVVVQRLLQWKELLPRVKPFYAVKCNNDSILLRLLSDLGCGFDCASKGEIDQIISEGLATCERIIYANPCKTRSYIQHADKNGIRRMTFDSLEELLKIKENHSSPQLVLRISVSDPTAQCPLATKFGCDPLTEGPILIKQAKQINLQIIGISFHVGSGCRDPTAFKLAISASKKLFDFGILQGHPMSLLDIGGGFPGFDTEQISFGEIVEIIQRSLDEHFPVSNDVEIIAEPGRYFASAPVSLCANLISVTKVSATRVTKRLEDSNKDGQMLYINDGVYGSFNCILFDHFHPWGQPLFKKRNDENNASSYIPTIIWGQTCDGLDQIEENTKMPKMEVGDWIFYKNMGAYTNVAASNFNGFETPKSFYIFSKQFWNFVYNKKRIEINKEEKIINEFYNKNGLINDICKEFEISIF</sequence>
<evidence type="ECO:0000256" key="11">
    <source>
        <dbReference type="PIRSR" id="PIRSR600183-50"/>
    </source>
</evidence>
<dbReference type="InterPro" id="IPR022643">
    <property type="entry name" value="De-COase2_C"/>
</dbReference>
<dbReference type="PROSITE" id="PS00878">
    <property type="entry name" value="ODR_DC_2_1"/>
    <property type="match status" value="1"/>
</dbReference>
<evidence type="ECO:0000256" key="10">
    <source>
        <dbReference type="ARBA" id="ARBA00049127"/>
    </source>
</evidence>
<dbReference type="SUPFAM" id="SSF50621">
    <property type="entry name" value="Alanine racemase C-terminal domain-like"/>
    <property type="match status" value="1"/>
</dbReference>
<dbReference type="Gene3D" id="3.20.20.10">
    <property type="entry name" value="Alanine racemase"/>
    <property type="match status" value="1"/>
</dbReference>
<dbReference type="InterPro" id="IPR022653">
    <property type="entry name" value="De-COase2_pyr-phos_BS"/>
</dbReference>
<dbReference type="EMBL" id="JABEBT010000097">
    <property type="protein sequence ID" value="KAF7632651.1"/>
    <property type="molecule type" value="Genomic_DNA"/>
</dbReference>
<dbReference type="PANTHER" id="PTHR11482">
    <property type="entry name" value="ARGININE/DIAMINOPIMELATE/ORNITHINE DECARBOXYLASE"/>
    <property type="match status" value="1"/>
</dbReference>
<dbReference type="Pfam" id="PF00278">
    <property type="entry name" value="Orn_DAP_Arg_deC"/>
    <property type="match status" value="1"/>
</dbReference>
<dbReference type="InterPro" id="IPR009006">
    <property type="entry name" value="Ala_racemase/Decarboxylase_C"/>
</dbReference>
<dbReference type="EC" id="4.1.1.17" evidence="7"/>
<dbReference type="InterPro" id="IPR000183">
    <property type="entry name" value="Orn/DAP/Arg_de-COase"/>
</dbReference>
<keyword evidence="16" id="KW-1185">Reference proteome</keyword>
<comment type="pathway">
    <text evidence="6">Amine and polyamine biosynthesis; putrescine biosynthesis via L-ornithine pathway; putrescine from L-ornithine: step 1/1.</text>
</comment>
<evidence type="ECO:0000313" key="16">
    <source>
        <dbReference type="Proteomes" id="UP000605970"/>
    </source>
</evidence>
<evidence type="ECO:0000256" key="6">
    <source>
        <dbReference type="ARBA" id="ARBA00034115"/>
    </source>
</evidence>
<dbReference type="InterPro" id="IPR002433">
    <property type="entry name" value="Orn_de-COase"/>
</dbReference>
<accession>A0A8S9ZHD4</accession>
<dbReference type="GO" id="GO:0033387">
    <property type="term" value="P:putrescine biosynthetic process from arginine, via ornithine"/>
    <property type="evidence" value="ECO:0007669"/>
    <property type="project" value="TreeGrafter"/>
</dbReference>
<dbReference type="PROSITE" id="PS00879">
    <property type="entry name" value="ODR_DC_2_2"/>
    <property type="match status" value="1"/>
</dbReference>
<dbReference type="Pfam" id="PF02784">
    <property type="entry name" value="Orn_Arg_deC_N"/>
    <property type="match status" value="1"/>
</dbReference>
<feature type="modified residue" description="N6-(pyridoxal phosphate)lysine" evidence="11">
    <location>
        <position position="85"/>
    </location>
</feature>
<comment type="subunit">
    <text evidence="9">Homodimer. Only the dimer is catalytically active, as the active sites are constructed of residues from both monomers.</text>
</comment>
<evidence type="ECO:0000256" key="7">
    <source>
        <dbReference type="ARBA" id="ARBA00034138"/>
    </source>
</evidence>
<evidence type="ECO:0000259" key="14">
    <source>
        <dbReference type="Pfam" id="PF02784"/>
    </source>
</evidence>
<dbReference type="OrthoDB" id="5034579at2759"/>
<name>A0A8S9ZHD4_9BILA</name>
<dbReference type="PANTHER" id="PTHR11482:SF6">
    <property type="entry name" value="ORNITHINE DECARBOXYLASE 1-RELATED"/>
    <property type="match status" value="1"/>
</dbReference>
<keyword evidence="4" id="KW-0620">Polyamine biosynthesis</keyword>
<evidence type="ECO:0000259" key="13">
    <source>
        <dbReference type="Pfam" id="PF00278"/>
    </source>
</evidence>
<evidence type="ECO:0000313" key="15">
    <source>
        <dbReference type="EMBL" id="KAF7632651.1"/>
    </source>
</evidence>
<keyword evidence="3 11" id="KW-0663">Pyridoxal phosphate</keyword>
<feature type="domain" description="Orn/DAP/Arg decarboxylase 2 N-terminal" evidence="14">
    <location>
        <begin position="63"/>
        <end position="298"/>
    </location>
</feature>
<evidence type="ECO:0000256" key="12">
    <source>
        <dbReference type="RuleBase" id="RU003737"/>
    </source>
</evidence>
<evidence type="ECO:0000256" key="3">
    <source>
        <dbReference type="ARBA" id="ARBA00022898"/>
    </source>
</evidence>
<dbReference type="Gene3D" id="2.40.37.10">
    <property type="entry name" value="Lyase, Ornithine Decarboxylase, Chain A, domain 1"/>
    <property type="match status" value="1"/>
</dbReference>
<dbReference type="PRINTS" id="PR01182">
    <property type="entry name" value="ORNDCRBXLASE"/>
</dbReference>
<evidence type="ECO:0000256" key="5">
    <source>
        <dbReference type="ARBA" id="ARBA00023239"/>
    </source>
</evidence>
<evidence type="ECO:0000256" key="2">
    <source>
        <dbReference type="ARBA" id="ARBA00008872"/>
    </source>
</evidence>
<comment type="cofactor">
    <cofactor evidence="1 11">
        <name>pyridoxal 5'-phosphate</name>
        <dbReference type="ChEBI" id="CHEBI:597326"/>
    </cofactor>
</comment>
<evidence type="ECO:0000256" key="4">
    <source>
        <dbReference type="ARBA" id="ARBA00023115"/>
    </source>
</evidence>